<evidence type="ECO:0000313" key="3">
    <source>
        <dbReference type="Proteomes" id="UP001189429"/>
    </source>
</evidence>
<keyword evidence="3" id="KW-1185">Reference proteome</keyword>
<sequence length="140" mass="14539">FRLALQKARCRRPGASPGARRARRCGENARAPAGPPPSRGGGPRRARRPEEQGGRLSREARARGCAGTGGSESEAGPEGEGEEGDEEEEEGGGCGPGRLGLCAASCATARGLTRRPSAWAPEVLLRDVSQAVLVGSWHTN</sequence>
<feature type="non-terminal residue" evidence="2">
    <location>
        <position position="1"/>
    </location>
</feature>
<organism evidence="2 3">
    <name type="scientific">Prorocentrum cordatum</name>
    <dbReference type="NCBI Taxonomy" id="2364126"/>
    <lineage>
        <taxon>Eukaryota</taxon>
        <taxon>Sar</taxon>
        <taxon>Alveolata</taxon>
        <taxon>Dinophyceae</taxon>
        <taxon>Prorocentrales</taxon>
        <taxon>Prorocentraceae</taxon>
        <taxon>Prorocentrum</taxon>
    </lineage>
</organism>
<name>A0ABN9PYB1_9DINO</name>
<reference evidence="2" key="1">
    <citation type="submission" date="2023-10" db="EMBL/GenBank/DDBJ databases">
        <authorList>
            <person name="Chen Y."/>
            <person name="Shah S."/>
            <person name="Dougan E. K."/>
            <person name="Thang M."/>
            <person name="Chan C."/>
        </authorList>
    </citation>
    <scope>NUCLEOTIDE SEQUENCE [LARGE SCALE GENOMIC DNA]</scope>
</reference>
<evidence type="ECO:0000313" key="2">
    <source>
        <dbReference type="EMBL" id="CAK0795733.1"/>
    </source>
</evidence>
<comment type="caution">
    <text evidence="2">The sequence shown here is derived from an EMBL/GenBank/DDBJ whole genome shotgun (WGS) entry which is preliminary data.</text>
</comment>
<proteinExistence type="predicted"/>
<feature type="compositionally biased region" description="Acidic residues" evidence="1">
    <location>
        <begin position="75"/>
        <end position="91"/>
    </location>
</feature>
<dbReference type="EMBL" id="CAUYUJ010001395">
    <property type="protein sequence ID" value="CAK0795733.1"/>
    <property type="molecule type" value="Genomic_DNA"/>
</dbReference>
<protein>
    <submittedName>
        <fullName evidence="2">Uncharacterized protein</fullName>
    </submittedName>
</protein>
<feature type="region of interest" description="Disordered" evidence="1">
    <location>
        <begin position="1"/>
        <end position="96"/>
    </location>
</feature>
<evidence type="ECO:0000256" key="1">
    <source>
        <dbReference type="SAM" id="MobiDB-lite"/>
    </source>
</evidence>
<gene>
    <name evidence="2" type="ORF">PCOR1329_LOCUS5302</name>
</gene>
<feature type="compositionally biased region" description="Basic and acidic residues" evidence="1">
    <location>
        <begin position="48"/>
        <end position="62"/>
    </location>
</feature>
<accession>A0ABN9PYB1</accession>
<dbReference type="Proteomes" id="UP001189429">
    <property type="component" value="Unassembled WGS sequence"/>
</dbReference>